<dbReference type="Proteomes" id="UP000032749">
    <property type="component" value="Chromosome"/>
</dbReference>
<reference evidence="2 3" key="1">
    <citation type="journal article" date="2013" name="Nat. Commun.">
        <title>Genome sequence and functional genomic analysis of the oil-degrading bacterium Oleispira antarctica.</title>
        <authorList>
            <person name="Kube M."/>
            <person name="Chernikova T.N."/>
            <person name="Al-Ramahi Y."/>
            <person name="Beloqui A."/>
            <person name="Lopez-Cortez N."/>
            <person name="Guazzaroni M.E."/>
            <person name="Heipieper H.J."/>
            <person name="Klages S."/>
            <person name="Kotsyurbenko O.R."/>
            <person name="Langer I."/>
            <person name="Nechitaylo T.Y."/>
            <person name="Lunsdorf H."/>
            <person name="Fernandez M."/>
            <person name="Juarez S."/>
            <person name="Ciordia S."/>
            <person name="Singer A."/>
            <person name="Kagan O."/>
            <person name="Egorova O."/>
            <person name="Petit P.A."/>
            <person name="Stogios P."/>
            <person name="Kim Y."/>
            <person name="Tchigvintsev A."/>
            <person name="Flick R."/>
            <person name="Denaro R."/>
            <person name="Genovese M."/>
            <person name="Albar J.P."/>
            <person name="Reva O.N."/>
            <person name="Martinez-Gomariz M."/>
            <person name="Tran H."/>
            <person name="Ferrer M."/>
            <person name="Savchenko A."/>
            <person name="Yakunin A.F."/>
            <person name="Yakimov M.M."/>
            <person name="Golyshina O.V."/>
            <person name="Reinhardt R."/>
            <person name="Golyshin P.N."/>
        </authorList>
    </citation>
    <scope>NUCLEOTIDE SEQUENCE [LARGE SCALE GENOMIC DNA]</scope>
</reference>
<dbReference type="EMBL" id="FO203512">
    <property type="protein sequence ID" value="CCK75784.1"/>
    <property type="molecule type" value="Genomic_DNA"/>
</dbReference>
<evidence type="ECO:0000256" key="1">
    <source>
        <dbReference type="SAM" id="Phobius"/>
    </source>
</evidence>
<evidence type="ECO:0000313" key="3">
    <source>
        <dbReference type="Proteomes" id="UP000032749"/>
    </source>
</evidence>
<organism evidence="2 3">
    <name type="scientific">Oleispira antarctica RB-8</name>
    <dbReference type="NCBI Taxonomy" id="698738"/>
    <lineage>
        <taxon>Bacteria</taxon>
        <taxon>Pseudomonadati</taxon>
        <taxon>Pseudomonadota</taxon>
        <taxon>Gammaproteobacteria</taxon>
        <taxon>Oceanospirillales</taxon>
        <taxon>Oceanospirillaceae</taxon>
        <taxon>Oleispira</taxon>
    </lineage>
</organism>
<keyword evidence="1" id="KW-1133">Transmembrane helix</keyword>
<feature type="transmembrane region" description="Helical" evidence="1">
    <location>
        <begin position="12"/>
        <end position="39"/>
    </location>
</feature>
<keyword evidence="1" id="KW-0472">Membrane</keyword>
<evidence type="ECO:0000313" key="2">
    <source>
        <dbReference type="EMBL" id="CCK75784.1"/>
    </source>
</evidence>
<keyword evidence="3" id="KW-1185">Reference proteome</keyword>
<gene>
    <name evidence="2" type="ORF">OLEAN_C16080</name>
</gene>
<dbReference type="KEGG" id="oai:OLEAN_C16080"/>
<protein>
    <submittedName>
        <fullName evidence="2">Uncharacterized protein</fullName>
    </submittedName>
</protein>
<proteinExistence type="predicted"/>
<keyword evidence="1" id="KW-0812">Transmembrane</keyword>
<dbReference type="STRING" id="698738.OLEAN_C16080"/>
<dbReference type="HOGENOM" id="CLU_1968300_0_0_6"/>
<dbReference type="AlphaFoldDB" id="R4YTF9"/>
<feature type="transmembrane region" description="Helical" evidence="1">
    <location>
        <begin position="67"/>
        <end position="88"/>
    </location>
</feature>
<accession>R4YTF9</accession>
<name>R4YTF9_OLEAN</name>
<sequence>MLRKFEFSLRNTNFGFMIFLLATLLPFLGVIIHCSYNIYLGKGLDTYDLIIMDHPVLTNLGVSYLEVLIADIATLVALLVGLLIRYNYYKDERDFIKKYKLNAKTGFYQDFKNSSSSGSERGESFDD</sequence>